<dbReference type="Gene3D" id="3.40.50.720">
    <property type="entry name" value="NAD(P)-binding Rossmann-like Domain"/>
    <property type="match status" value="2"/>
</dbReference>
<dbReference type="SUPFAM" id="SSF51735">
    <property type="entry name" value="NAD(P)-binding Rossmann-fold domains"/>
    <property type="match status" value="1"/>
</dbReference>
<evidence type="ECO:0000256" key="2">
    <source>
        <dbReference type="ARBA" id="ARBA00022857"/>
    </source>
</evidence>
<dbReference type="PANTHER" id="PTHR43490">
    <property type="entry name" value="(+)-NEOMENTHOL DEHYDROGENASE"/>
    <property type="match status" value="1"/>
</dbReference>
<sequence length="152" mass="16202">MHTRSTPSASPQTSNEEDETKFAVVIRANQRIGLEIVEQLASNGIKVVLTSRDENVASLADFIKTQFDKLDILVNNAGVGGTKLDGDVLFSPSNADLEFLDLSLPPSRAPPKLSDFLTVVTSLCQTQCCGPGGTDPLCEPPPLTSLLSFKGN</sequence>
<dbReference type="AlphaFoldDB" id="A0A8K0MQU1"/>
<protein>
    <submittedName>
        <fullName evidence="5">Uncharacterized protein</fullName>
    </submittedName>
</protein>
<evidence type="ECO:0000313" key="5">
    <source>
        <dbReference type="EMBL" id="KAF3455406.1"/>
    </source>
</evidence>
<dbReference type="GO" id="GO:0016491">
    <property type="term" value="F:oxidoreductase activity"/>
    <property type="evidence" value="ECO:0007669"/>
    <property type="project" value="UniProtKB-KW"/>
</dbReference>
<dbReference type="Proteomes" id="UP000796880">
    <property type="component" value="Unassembled WGS sequence"/>
</dbReference>
<reference evidence="5" key="1">
    <citation type="submission" date="2020-03" db="EMBL/GenBank/DDBJ databases">
        <title>A high-quality chromosome-level genome assembly of a woody plant with both climbing and erect habits, Rhamnella rubrinervis.</title>
        <authorList>
            <person name="Lu Z."/>
            <person name="Yang Y."/>
            <person name="Zhu X."/>
            <person name="Sun Y."/>
        </authorList>
    </citation>
    <scope>NUCLEOTIDE SEQUENCE</scope>
    <source>
        <strain evidence="5">BYM</strain>
        <tissue evidence="5">Leaf</tissue>
    </source>
</reference>
<evidence type="ECO:0000256" key="4">
    <source>
        <dbReference type="SAM" id="MobiDB-lite"/>
    </source>
</evidence>
<feature type="region of interest" description="Disordered" evidence="4">
    <location>
        <begin position="1"/>
        <end position="20"/>
    </location>
</feature>
<dbReference type="EMBL" id="VOIH02000001">
    <property type="protein sequence ID" value="KAF3455406.1"/>
    <property type="molecule type" value="Genomic_DNA"/>
</dbReference>
<comment type="similarity">
    <text evidence="1">Belongs to the short-chain dehydrogenases/reductases (SDR) family.</text>
</comment>
<dbReference type="GO" id="GO:0016020">
    <property type="term" value="C:membrane"/>
    <property type="evidence" value="ECO:0007669"/>
    <property type="project" value="TreeGrafter"/>
</dbReference>
<evidence type="ECO:0000313" key="6">
    <source>
        <dbReference type="Proteomes" id="UP000796880"/>
    </source>
</evidence>
<evidence type="ECO:0000256" key="3">
    <source>
        <dbReference type="ARBA" id="ARBA00023002"/>
    </source>
</evidence>
<dbReference type="InterPro" id="IPR036291">
    <property type="entry name" value="NAD(P)-bd_dom_sf"/>
</dbReference>
<dbReference type="PANTHER" id="PTHR43490:SF98">
    <property type="entry name" value="OS02G0640600 PROTEIN"/>
    <property type="match status" value="1"/>
</dbReference>
<keyword evidence="2" id="KW-0521">NADP</keyword>
<proteinExistence type="inferred from homology"/>
<organism evidence="5 6">
    <name type="scientific">Rhamnella rubrinervis</name>
    <dbReference type="NCBI Taxonomy" id="2594499"/>
    <lineage>
        <taxon>Eukaryota</taxon>
        <taxon>Viridiplantae</taxon>
        <taxon>Streptophyta</taxon>
        <taxon>Embryophyta</taxon>
        <taxon>Tracheophyta</taxon>
        <taxon>Spermatophyta</taxon>
        <taxon>Magnoliopsida</taxon>
        <taxon>eudicotyledons</taxon>
        <taxon>Gunneridae</taxon>
        <taxon>Pentapetalae</taxon>
        <taxon>rosids</taxon>
        <taxon>fabids</taxon>
        <taxon>Rosales</taxon>
        <taxon>Rhamnaceae</taxon>
        <taxon>rhamnoid group</taxon>
        <taxon>Rhamneae</taxon>
        <taxon>Rhamnella</taxon>
    </lineage>
</organism>
<keyword evidence="3" id="KW-0560">Oxidoreductase</keyword>
<accession>A0A8K0MQU1</accession>
<comment type="caution">
    <text evidence="5">The sequence shown here is derived from an EMBL/GenBank/DDBJ whole genome shotgun (WGS) entry which is preliminary data.</text>
</comment>
<feature type="compositionally biased region" description="Polar residues" evidence="4">
    <location>
        <begin position="1"/>
        <end position="14"/>
    </location>
</feature>
<keyword evidence="6" id="KW-1185">Reference proteome</keyword>
<evidence type="ECO:0000256" key="1">
    <source>
        <dbReference type="ARBA" id="ARBA00006484"/>
    </source>
</evidence>
<name>A0A8K0MQU1_9ROSA</name>
<dbReference type="OrthoDB" id="1933717at2759"/>
<gene>
    <name evidence="5" type="ORF">FNV43_RR00031</name>
</gene>